<feature type="region of interest" description="Disordered" evidence="1">
    <location>
        <begin position="69"/>
        <end position="91"/>
    </location>
</feature>
<keyword evidence="3" id="KW-1185">Reference proteome</keyword>
<evidence type="ECO:0000313" key="3">
    <source>
        <dbReference type="Proteomes" id="UP001066276"/>
    </source>
</evidence>
<sequence length="91" mass="9753">MQFGAWRLGGFSALLAPERSWHVDGGQRPRFGARRLGGFIALLAPEWDLVPRSKALVLASVLAPQQGAAEKSSRKKLHGCNSGNSGDRAGR</sequence>
<comment type="caution">
    <text evidence="2">The sequence shown here is derived from an EMBL/GenBank/DDBJ whole genome shotgun (WGS) entry which is preliminary data.</text>
</comment>
<dbReference type="AlphaFoldDB" id="A0AAV7SL88"/>
<dbReference type="EMBL" id="JANPWB010000008">
    <property type="protein sequence ID" value="KAJ1164849.1"/>
    <property type="molecule type" value="Genomic_DNA"/>
</dbReference>
<evidence type="ECO:0000313" key="2">
    <source>
        <dbReference type="EMBL" id="KAJ1164849.1"/>
    </source>
</evidence>
<accession>A0AAV7SL88</accession>
<organism evidence="2 3">
    <name type="scientific">Pleurodeles waltl</name>
    <name type="common">Iberian ribbed newt</name>
    <dbReference type="NCBI Taxonomy" id="8319"/>
    <lineage>
        <taxon>Eukaryota</taxon>
        <taxon>Metazoa</taxon>
        <taxon>Chordata</taxon>
        <taxon>Craniata</taxon>
        <taxon>Vertebrata</taxon>
        <taxon>Euteleostomi</taxon>
        <taxon>Amphibia</taxon>
        <taxon>Batrachia</taxon>
        <taxon>Caudata</taxon>
        <taxon>Salamandroidea</taxon>
        <taxon>Salamandridae</taxon>
        <taxon>Pleurodelinae</taxon>
        <taxon>Pleurodeles</taxon>
    </lineage>
</organism>
<gene>
    <name evidence="2" type="ORF">NDU88_005282</name>
</gene>
<reference evidence="2" key="1">
    <citation type="journal article" date="2022" name="bioRxiv">
        <title>Sequencing and chromosome-scale assembly of the giantPleurodeles waltlgenome.</title>
        <authorList>
            <person name="Brown T."/>
            <person name="Elewa A."/>
            <person name="Iarovenko S."/>
            <person name="Subramanian E."/>
            <person name="Araus A.J."/>
            <person name="Petzold A."/>
            <person name="Susuki M."/>
            <person name="Suzuki K.-i.T."/>
            <person name="Hayashi T."/>
            <person name="Toyoda A."/>
            <person name="Oliveira C."/>
            <person name="Osipova E."/>
            <person name="Leigh N.D."/>
            <person name="Simon A."/>
            <person name="Yun M.H."/>
        </authorList>
    </citation>
    <scope>NUCLEOTIDE SEQUENCE</scope>
    <source>
        <strain evidence="2">20211129_DDA</strain>
        <tissue evidence="2">Liver</tissue>
    </source>
</reference>
<dbReference type="Proteomes" id="UP001066276">
    <property type="component" value="Chromosome 4_2"/>
</dbReference>
<evidence type="ECO:0000256" key="1">
    <source>
        <dbReference type="SAM" id="MobiDB-lite"/>
    </source>
</evidence>
<protein>
    <submittedName>
        <fullName evidence="2">Uncharacterized protein</fullName>
    </submittedName>
</protein>
<name>A0AAV7SL88_PLEWA</name>
<proteinExistence type="predicted"/>